<dbReference type="InterPro" id="IPR003660">
    <property type="entry name" value="HAMP_dom"/>
</dbReference>
<proteinExistence type="inferred from homology"/>
<dbReference type="GO" id="GO:0016020">
    <property type="term" value="C:membrane"/>
    <property type="evidence" value="ECO:0007669"/>
    <property type="project" value="InterPro"/>
</dbReference>
<evidence type="ECO:0000259" key="5">
    <source>
        <dbReference type="PROSITE" id="PS50113"/>
    </source>
</evidence>
<dbReference type="PROSITE" id="PS50885">
    <property type="entry name" value="HAMP"/>
    <property type="match status" value="1"/>
</dbReference>
<dbReference type="InterPro" id="IPR004089">
    <property type="entry name" value="MCPsignal_dom"/>
</dbReference>
<feature type="domain" description="HAMP" evidence="6">
    <location>
        <begin position="384"/>
        <end position="436"/>
    </location>
</feature>
<dbReference type="PANTHER" id="PTHR24422:SF10">
    <property type="entry name" value="CHEMOTAXIS PROTEIN METHYLTRANSFERASE 2"/>
    <property type="match status" value="1"/>
</dbReference>
<evidence type="ECO:0000259" key="6">
    <source>
        <dbReference type="PROSITE" id="PS50885"/>
    </source>
</evidence>
<dbReference type="CDD" id="cd00130">
    <property type="entry name" value="PAS"/>
    <property type="match status" value="3"/>
</dbReference>
<dbReference type="EMBL" id="QYUQ01000002">
    <property type="protein sequence ID" value="RJG03786.1"/>
    <property type="molecule type" value="Genomic_DNA"/>
</dbReference>
<dbReference type="Pfam" id="PF08447">
    <property type="entry name" value="PAS_3"/>
    <property type="match status" value="3"/>
</dbReference>
<feature type="domain" description="PAS" evidence="4">
    <location>
        <begin position="26"/>
        <end position="56"/>
    </location>
</feature>
<gene>
    <name evidence="7" type="ORF">D3878_21165</name>
</gene>
<dbReference type="PRINTS" id="PR00260">
    <property type="entry name" value="CHEMTRNSDUCR"/>
</dbReference>
<sequence length="685" mass="74622">MNNQVSSSPRLDLQAVYNALNQIQAIIEFELDGTIIHANDNFLGAMGYSLEEVAGKHHSMFCDLAYVKTQEYKQFWEKLASGAADQAEYKRIAKGGRDVWINASYNPIFDAQGKPCKIVKFATDVTASKMINAEFAGKIHAISKAQAVIEFNLDGTIITANDNFLATMGYTLDEIKGEHHRMFCEESLVKSADYSQFWKKLGAGQFDAGEYKRIAKGGHEVWINASYNPIFNADGVPFKVVKYASDISDSKLKNAEFEGKIHAISKAQAVIEFDMNGIILDANDNFLNAMDYSLEDIKGKHHRMFCNDDYAASADYKRFWQKLNRGEFDSGRYKRLGNNDKEIWIQATYNPIMDWNGKPCKVVKFATDVTEQVNLENGIQAKSQNDSRKVNELLESVGRAAQGDLTCNIKIEGTEPIDLLAEGIKKMIVDLRGVIGNVVNSAGSFSDMSKAIADQSNGVAAGAQTLGATVEEMNASIEGLTSSINTIAANTRNADHLAKSTQQEAELGAKAVAKSIEAMDLINRSSEDIGEIVKVIGEIANQTNMLAFNAAIEAARAGEHGLGFSVVADEVRKLAERSSQATKEISKLINESVKRVSMGSEISRKASDAFDKIVSGVAKTTQAISEISIAADEQLLTAKEVSVAIQHIAEETEKSAASCDSIARSTDGLNQNAGDLNKTVSGFVV</sequence>
<dbReference type="PROSITE" id="PS50112">
    <property type="entry name" value="PAS"/>
    <property type="match status" value="1"/>
</dbReference>
<dbReference type="SUPFAM" id="SSF55785">
    <property type="entry name" value="PYP-like sensor domain (PAS domain)"/>
    <property type="match status" value="3"/>
</dbReference>
<dbReference type="GO" id="GO:0007165">
    <property type="term" value="P:signal transduction"/>
    <property type="evidence" value="ECO:0007669"/>
    <property type="project" value="UniProtKB-KW"/>
</dbReference>
<dbReference type="SMART" id="SM00091">
    <property type="entry name" value="PAS"/>
    <property type="match status" value="3"/>
</dbReference>
<comment type="similarity">
    <text evidence="1">Belongs to the methyl-accepting chemotaxis (MCP) protein family.</text>
</comment>
<dbReference type="Pfam" id="PF00015">
    <property type="entry name" value="MCPsignal"/>
    <property type="match status" value="1"/>
</dbReference>
<dbReference type="Proteomes" id="UP000266327">
    <property type="component" value="Unassembled WGS sequence"/>
</dbReference>
<feature type="domain" description="Methyl-accepting transducer" evidence="3">
    <location>
        <begin position="441"/>
        <end position="663"/>
    </location>
</feature>
<dbReference type="Gene3D" id="3.30.450.20">
    <property type="entry name" value="PAS domain"/>
    <property type="match status" value="3"/>
</dbReference>
<evidence type="ECO:0000313" key="7">
    <source>
        <dbReference type="EMBL" id="RJG03786.1"/>
    </source>
</evidence>
<dbReference type="AlphaFoldDB" id="A0A3A3GNA1"/>
<accession>A0A3A3GNA1</accession>
<dbReference type="PROSITE" id="PS50111">
    <property type="entry name" value="CHEMOTAXIS_TRANSDUC_2"/>
    <property type="match status" value="1"/>
</dbReference>
<dbReference type="SUPFAM" id="SSF58104">
    <property type="entry name" value="Methyl-accepting chemotaxis protein (MCP) signaling domain"/>
    <property type="match status" value="1"/>
</dbReference>
<dbReference type="GO" id="GO:0004888">
    <property type="term" value="F:transmembrane signaling receptor activity"/>
    <property type="evidence" value="ECO:0007669"/>
    <property type="project" value="InterPro"/>
</dbReference>
<dbReference type="InterPro" id="IPR001610">
    <property type="entry name" value="PAC"/>
</dbReference>
<dbReference type="Gene3D" id="1.10.287.950">
    <property type="entry name" value="Methyl-accepting chemotaxis protein"/>
    <property type="match status" value="1"/>
</dbReference>
<evidence type="ECO:0000259" key="4">
    <source>
        <dbReference type="PROSITE" id="PS50112"/>
    </source>
</evidence>
<name>A0A3A3GNA1_9BURK</name>
<dbReference type="InterPro" id="IPR050903">
    <property type="entry name" value="Bact_Chemotaxis_MeTrfase"/>
</dbReference>
<comment type="caution">
    <text evidence="7">The sequence shown here is derived from an EMBL/GenBank/DDBJ whole genome shotgun (WGS) entry which is preliminary data.</text>
</comment>
<evidence type="ECO:0000313" key="8">
    <source>
        <dbReference type="Proteomes" id="UP000266327"/>
    </source>
</evidence>
<dbReference type="CDD" id="cd11386">
    <property type="entry name" value="MCP_signal"/>
    <property type="match status" value="1"/>
</dbReference>
<feature type="domain" description="PAC" evidence="5">
    <location>
        <begin position="329"/>
        <end position="381"/>
    </location>
</feature>
<dbReference type="RefSeq" id="WP_119787273.1">
    <property type="nucleotide sequence ID" value="NZ_QYUQ01000002.1"/>
</dbReference>
<dbReference type="InterPro" id="IPR000700">
    <property type="entry name" value="PAS-assoc_C"/>
</dbReference>
<protein>
    <submittedName>
        <fullName evidence="7">PAS domain S-box protein</fullName>
    </submittedName>
</protein>
<organism evidence="7 8">
    <name type="scientific">Noviherbaspirillum sedimenti</name>
    <dbReference type="NCBI Taxonomy" id="2320865"/>
    <lineage>
        <taxon>Bacteria</taxon>
        <taxon>Pseudomonadati</taxon>
        <taxon>Pseudomonadota</taxon>
        <taxon>Betaproteobacteria</taxon>
        <taxon>Burkholderiales</taxon>
        <taxon>Oxalobacteraceae</taxon>
        <taxon>Noviherbaspirillum</taxon>
    </lineage>
</organism>
<dbReference type="InterPro" id="IPR000014">
    <property type="entry name" value="PAS"/>
</dbReference>
<dbReference type="SMART" id="SM00086">
    <property type="entry name" value="PAC"/>
    <property type="match status" value="3"/>
</dbReference>
<evidence type="ECO:0000256" key="2">
    <source>
        <dbReference type="PROSITE-ProRule" id="PRU00284"/>
    </source>
</evidence>
<feature type="domain" description="PAC" evidence="5">
    <location>
        <begin position="207"/>
        <end position="259"/>
    </location>
</feature>
<evidence type="ECO:0000259" key="3">
    <source>
        <dbReference type="PROSITE" id="PS50111"/>
    </source>
</evidence>
<keyword evidence="8" id="KW-1185">Reference proteome</keyword>
<dbReference type="InterPro" id="IPR035965">
    <property type="entry name" value="PAS-like_dom_sf"/>
</dbReference>
<evidence type="ECO:0000256" key="1">
    <source>
        <dbReference type="ARBA" id="ARBA00029447"/>
    </source>
</evidence>
<dbReference type="InterPro" id="IPR013655">
    <property type="entry name" value="PAS_fold_3"/>
</dbReference>
<dbReference type="PROSITE" id="PS50113">
    <property type="entry name" value="PAC"/>
    <property type="match status" value="3"/>
</dbReference>
<dbReference type="NCBIfam" id="TIGR00229">
    <property type="entry name" value="sensory_box"/>
    <property type="match status" value="3"/>
</dbReference>
<dbReference type="GO" id="GO:0006935">
    <property type="term" value="P:chemotaxis"/>
    <property type="evidence" value="ECO:0007669"/>
    <property type="project" value="InterPro"/>
</dbReference>
<dbReference type="OrthoDB" id="9765776at2"/>
<feature type="domain" description="PAC" evidence="5">
    <location>
        <begin position="85"/>
        <end position="137"/>
    </location>
</feature>
<dbReference type="InterPro" id="IPR004090">
    <property type="entry name" value="Chemotax_Me-accpt_rcpt"/>
</dbReference>
<keyword evidence="2" id="KW-0807">Transducer</keyword>
<dbReference type="PANTHER" id="PTHR24422">
    <property type="entry name" value="CHEMOTAXIS PROTEIN METHYLTRANSFERASE"/>
    <property type="match status" value="1"/>
</dbReference>
<reference evidence="8" key="1">
    <citation type="submission" date="2018-09" db="EMBL/GenBank/DDBJ databases">
        <authorList>
            <person name="Zhu H."/>
        </authorList>
    </citation>
    <scope>NUCLEOTIDE SEQUENCE [LARGE SCALE GENOMIC DNA]</scope>
    <source>
        <strain evidence="8">K1S02-23</strain>
    </source>
</reference>
<dbReference type="SMART" id="SM00283">
    <property type="entry name" value="MA"/>
    <property type="match status" value="1"/>
</dbReference>